<proteinExistence type="predicted"/>
<protein>
    <submittedName>
        <fullName evidence="2">Uncharacterized protein</fullName>
    </submittedName>
</protein>
<sequence length="85" mass="9847">MNASRAPDDINPYRREEIEDIEATVGKRTNSNGGADGLLLKLDSIAIDREKREEQTLQPICRRWKPNEDLSCCRHHWDFHADEKA</sequence>
<gene>
    <name evidence="1" type="ORF">M513_06154</name>
    <name evidence="2" type="ORF">M514_06154</name>
</gene>
<evidence type="ECO:0000313" key="3">
    <source>
        <dbReference type="Proteomes" id="UP000030764"/>
    </source>
</evidence>
<organism evidence="2">
    <name type="scientific">Trichuris suis</name>
    <name type="common">pig whipworm</name>
    <dbReference type="NCBI Taxonomy" id="68888"/>
    <lineage>
        <taxon>Eukaryota</taxon>
        <taxon>Metazoa</taxon>
        <taxon>Ecdysozoa</taxon>
        <taxon>Nematoda</taxon>
        <taxon>Enoplea</taxon>
        <taxon>Dorylaimia</taxon>
        <taxon>Trichinellida</taxon>
        <taxon>Trichuridae</taxon>
        <taxon>Trichuris</taxon>
    </lineage>
</organism>
<keyword evidence="3" id="KW-1185">Reference proteome</keyword>
<evidence type="ECO:0000313" key="2">
    <source>
        <dbReference type="EMBL" id="KFD69821.1"/>
    </source>
</evidence>
<dbReference type="EMBL" id="KL363221">
    <property type="protein sequence ID" value="KFD53038.1"/>
    <property type="molecule type" value="Genomic_DNA"/>
</dbReference>
<reference evidence="2 3" key="1">
    <citation type="journal article" date="2014" name="Nat. Genet.">
        <title>Genome and transcriptome of the porcine whipworm Trichuris suis.</title>
        <authorList>
            <person name="Jex A.R."/>
            <person name="Nejsum P."/>
            <person name="Schwarz E.M."/>
            <person name="Hu L."/>
            <person name="Young N.D."/>
            <person name="Hall R.S."/>
            <person name="Korhonen P.K."/>
            <person name="Liao S."/>
            <person name="Thamsborg S."/>
            <person name="Xia J."/>
            <person name="Xu P."/>
            <person name="Wang S."/>
            <person name="Scheerlinck J.P."/>
            <person name="Hofmann A."/>
            <person name="Sternberg P.W."/>
            <person name="Wang J."/>
            <person name="Gasser R.B."/>
        </authorList>
    </citation>
    <scope>NUCLEOTIDE SEQUENCE [LARGE SCALE GENOMIC DNA]</scope>
    <source>
        <strain evidence="2">DCEP-RM93F</strain>
        <strain evidence="1">DCEP-RM93M</strain>
    </source>
</reference>
<dbReference type="Proteomes" id="UP000030764">
    <property type="component" value="Unassembled WGS sequence"/>
</dbReference>
<dbReference type="Proteomes" id="UP000030758">
    <property type="component" value="Unassembled WGS sequence"/>
</dbReference>
<feature type="non-terminal residue" evidence="2">
    <location>
        <position position="85"/>
    </location>
</feature>
<evidence type="ECO:0000313" key="1">
    <source>
        <dbReference type="EMBL" id="KFD53038.1"/>
    </source>
</evidence>
<name>A0A085NK25_9BILA</name>
<dbReference type="EMBL" id="KL367492">
    <property type="protein sequence ID" value="KFD69821.1"/>
    <property type="molecule type" value="Genomic_DNA"/>
</dbReference>
<accession>A0A085NK25</accession>
<dbReference type="AlphaFoldDB" id="A0A085NK25"/>